<dbReference type="EMBL" id="JBHSSD010000042">
    <property type="protein sequence ID" value="MFC6165076.1"/>
    <property type="molecule type" value="Genomic_DNA"/>
</dbReference>
<evidence type="ECO:0000313" key="3">
    <source>
        <dbReference type="EMBL" id="MFC6165076.1"/>
    </source>
</evidence>
<feature type="signal peptide" evidence="1">
    <location>
        <begin position="1"/>
        <end position="24"/>
    </location>
</feature>
<keyword evidence="4" id="KW-1185">Reference proteome</keyword>
<name>A0ABW1R8F3_9LACO</name>
<gene>
    <name evidence="3" type="ORF">ACFP3T_10375</name>
</gene>
<proteinExistence type="predicted"/>
<evidence type="ECO:0000313" key="4">
    <source>
        <dbReference type="Proteomes" id="UP001596253"/>
    </source>
</evidence>
<comment type="caution">
    <text evidence="3">The sequence shown here is derived from an EMBL/GenBank/DDBJ whole genome shotgun (WGS) entry which is preliminary data.</text>
</comment>
<reference evidence="4" key="1">
    <citation type="journal article" date="2019" name="Int. J. Syst. Evol. Microbiol.">
        <title>The Global Catalogue of Microorganisms (GCM) 10K type strain sequencing project: providing services to taxonomists for standard genome sequencing and annotation.</title>
        <authorList>
            <consortium name="The Broad Institute Genomics Platform"/>
            <consortium name="The Broad Institute Genome Sequencing Center for Infectious Disease"/>
            <person name="Wu L."/>
            <person name="Ma J."/>
        </authorList>
    </citation>
    <scope>NUCLEOTIDE SEQUENCE [LARGE SCALE GENOMIC DNA]</scope>
    <source>
        <strain evidence="4">CCM 8932</strain>
    </source>
</reference>
<evidence type="ECO:0000256" key="1">
    <source>
        <dbReference type="SAM" id="SignalP"/>
    </source>
</evidence>
<organism evidence="3 4">
    <name type="scientific">Lactiplantibacillus dongliensis</name>
    <dbReference type="NCBI Taxonomy" id="2559919"/>
    <lineage>
        <taxon>Bacteria</taxon>
        <taxon>Bacillati</taxon>
        <taxon>Bacillota</taxon>
        <taxon>Bacilli</taxon>
        <taxon>Lactobacillales</taxon>
        <taxon>Lactobacillaceae</taxon>
        <taxon>Lactiplantibacillus</taxon>
    </lineage>
</organism>
<feature type="chain" id="PRO_5046872085" evidence="1">
    <location>
        <begin position="25"/>
        <end position="211"/>
    </location>
</feature>
<dbReference type="Pfam" id="PF13731">
    <property type="entry name" value="WxL"/>
    <property type="match status" value="1"/>
</dbReference>
<feature type="domain" description="WxL" evidence="2">
    <location>
        <begin position="48"/>
        <end position="198"/>
    </location>
</feature>
<dbReference type="RefSeq" id="WP_137639125.1">
    <property type="nucleotide sequence ID" value="NZ_BJDK01000003.1"/>
</dbReference>
<keyword evidence="1" id="KW-0732">Signal</keyword>
<evidence type="ECO:0000259" key="2">
    <source>
        <dbReference type="Pfam" id="PF13731"/>
    </source>
</evidence>
<sequence length="211" mass="22080">MKKYVGTFIASVALLTALPLAANAADGKTDTDNGTDTQKTTTAQIELKQDETDKNIKLTQVPEIDFGANTNVTVSKKYDSTGTLADVRVHNPGNAEGWDVQVKRSAFTSDKGELKAAVLAFENGKVTPDDHTNASTLPKVSNIEVNEDTKSLLTAGAGEGVGAFSLKHNNADVTLTIPAGNVAGTYKSTLTWTLANAPTGTTPTTPTTPSK</sequence>
<dbReference type="InterPro" id="IPR027994">
    <property type="entry name" value="WxL_dom"/>
</dbReference>
<dbReference type="Proteomes" id="UP001596253">
    <property type="component" value="Unassembled WGS sequence"/>
</dbReference>
<accession>A0ABW1R8F3</accession>
<protein>
    <submittedName>
        <fullName evidence="3">WxL domain-containing protein</fullName>
    </submittedName>
</protein>